<dbReference type="NCBIfam" id="TIGR01561">
    <property type="entry name" value="gde_arch"/>
    <property type="match status" value="1"/>
</dbReference>
<dbReference type="PATRIC" id="fig|70996.4.peg.1843"/>
<reference evidence="3 4" key="1">
    <citation type="submission" date="2015-07" db="EMBL/GenBank/DDBJ databases">
        <title>Whole genome sequence of Herpetosiphon geysericola DSM 7119.</title>
        <authorList>
            <person name="Hemp J."/>
            <person name="Ward L.M."/>
            <person name="Pace L.A."/>
            <person name="Fischer W.W."/>
        </authorList>
    </citation>
    <scope>NUCLEOTIDE SEQUENCE [LARGE SCALE GENOMIC DNA]</scope>
    <source>
        <strain evidence="3 4">DSM 7119</strain>
    </source>
</reference>
<dbReference type="GO" id="GO:0005980">
    <property type="term" value="P:glycogen catabolic process"/>
    <property type="evidence" value="ECO:0007669"/>
    <property type="project" value="InterPro"/>
</dbReference>
<evidence type="ECO:0000313" key="4">
    <source>
        <dbReference type="Proteomes" id="UP000050277"/>
    </source>
</evidence>
<dbReference type="PANTHER" id="PTHR10569">
    <property type="entry name" value="GLYCOGEN DEBRANCHING ENZYME"/>
    <property type="match status" value="1"/>
</dbReference>
<feature type="domain" description="Glycogen debranching enzyme bacterial and archaeal type N-terminal" evidence="2">
    <location>
        <begin position="16"/>
        <end position="235"/>
    </location>
</feature>
<comment type="caution">
    <text evidence="3">The sequence shown here is derived from an EMBL/GenBank/DDBJ whole genome shotgun (WGS) entry which is preliminary data.</text>
</comment>
<dbReference type="Gene3D" id="1.50.10.10">
    <property type="match status" value="1"/>
</dbReference>
<dbReference type="InterPro" id="IPR012341">
    <property type="entry name" value="6hp_glycosidase-like_sf"/>
</dbReference>
<evidence type="ECO:0000313" key="3">
    <source>
        <dbReference type="EMBL" id="KPL79506.1"/>
    </source>
</evidence>
<sequence>MFGREILGHPAAALRREWIVTNGAGAYAMGSLLANAPIRKYHGLLIAALEPPLGRTLLVGGLQASAQYGSETYALSSFEYSDGRLSEGYRNLETWHLDGTIPTARYGLAEAVLSQRIWMEDGANTTYVLLTHERGNDQINLCLRPLLTERDHHDTTVQADWQPRFSELANGVLMTTPAGTKVRMICDQATWQSEPASWVEEIYYREELERGYPDTARLVQAGEFSASLQPGQSLTLVFSTEAEPSTDGLTALAREQARQAALLEQARLLQKAPDFIKQLVYAADQFMVRRAVQLPDGSTWQGWSVIAGYPWFSDWGRDTMIALPGLLMATGRANLAADVLRTWSHFLSQGMLPNRFPDVGAEPEYNTVDATLWFFQALRTVYQATGDIQLVADLYPKLVEIIDWHERGTRYSIKVADDYLLTAGEPNVQLTWMDAKFEDWVVTPREGKAVEINALWYSALRTLGEFATLLGYDHDVERFRLAAEHVAIGYQRFWSAEHGYLYDVIDGPHGADPALRPNQLFAVSVAHSPLDDAKAKAVVDSCARHLLTSYGLRSLAPHDPHYLGLYGGDLKTRDASYHQGITWGWLIGPFISAVSKVYGVEQARSYLQPFADHLRDAGIGSVSEIFDGDTPITPRGCPWQAWSVAELLRCSVELNSR</sequence>
<dbReference type="AlphaFoldDB" id="A0A0N8GNZ9"/>
<evidence type="ECO:0000259" key="2">
    <source>
        <dbReference type="Pfam" id="PF12439"/>
    </source>
</evidence>
<dbReference type="Pfam" id="PF12439">
    <property type="entry name" value="GDE_N"/>
    <property type="match status" value="1"/>
</dbReference>
<dbReference type="InterPro" id="IPR006451">
    <property type="entry name" value="Glycogen_debranch_arc"/>
</dbReference>
<organism evidence="3 4">
    <name type="scientific">Herpetosiphon geysericola</name>
    <dbReference type="NCBI Taxonomy" id="70996"/>
    <lineage>
        <taxon>Bacteria</taxon>
        <taxon>Bacillati</taxon>
        <taxon>Chloroflexota</taxon>
        <taxon>Chloroflexia</taxon>
        <taxon>Herpetosiphonales</taxon>
        <taxon>Herpetosiphonaceae</taxon>
        <taxon>Herpetosiphon</taxon>
    </lineage>
</organism>
<dbReference type="FunFam" id="1.50.10.10:FF:000073">
    <property type="entry name" value="Glycogen debranching enzyme, hypothetical (TreX-like)"/>
    <property type="match status" value="1"/>
</dbReference>
<dbReference type="Pfam" id="PF06202">
    <property type="entry name" value="GDE_C"/>
    <property type="match status" value="1"/>
</dbReference>
<evidence type="ECO:0000259" key="1">
    <source>
        <dbReference type="Pfam" id="PF06202"/>
    </source>
</evidence>
<dbReference type="InterPro" id="IPR010401">
    <property type="entry name" value="AGL/Gdb1"/>
</dbReference>
<dbReference type="GO" id="GO:0004134">
    <property type="term" value="F:4-alpha-glucanotransferase activity"/>
    <property type="evidence" value="ECO:0007669"/>
    <property type="project" value="InterPro"/>
</dbReference>
<accession>A0A0N8GNZ9</accession>
<dbReference type="InterPro" id="IPR008928">
    <property type="entry name" value="6-hairpin_glycosidase_sf"/>
</dbReference>
<proteinExistence type="predicted"/>
<dbReference type="InterPro" id="IPR032790">
    <property type="entry name" value="GDE_C"/>
</dbReference>
<dbReference type="PANTHER" id="PTHR10569:SF2">
    <property type="entry name" value="GLYCOGEN DEBRANCHING ENZYME"/>
    <property type="match status" value="1"/>
</dbReference>
<dbReference type="Proteomes" id="UP000050277">
    <property type="component" value="Unassembled WGS sequence"/>
</dbReference>
<gene>
    <name evidence="3" type="ORF">SE18_26555</name>
</gene>
<keyword evidence="4" id="KW-1185">Reference proteome</keyword>
<protein>
    <recommendedName>
        <fullName evidence="5">Glycogen debranching protein</fullName>
    </recommendedName>
</protein>
<name>A0A0N8GNZ9_9CHLR</name>
<dbReference type="GO" id="GO:0004135">
    <property type="term" value="F:amylo-alpha-1,6-glucosidase activity"/>
    <property type="evidence" value="ECO:0007669"/>
    <property type="project" value="InterPro"/>
</dbReference>
<dbReference type="SUPFAM" id="SSF48208">
    <property type="entry name" value="Six-hairpin glycosidases"/>
    <property type="match status" value="1"/>
</dbReference>
<dbReference type="STRING" id="70996.SE18_26555"/>
<feature type="domain" description="Glycogen debranching enzyme C-terminal" evidence="1">
    <location>
        <begin position="282"/>
        <end position="649"/>
    </location>
</feature>
<dbReference type="OrthoDB" id="9761875at2"/>
<evidence type="ECO:0008006" key="5">
    <source>
        <dbReference type="Google" id="ProtNLM"/>
    </source>
</evidence>
<dbReference type="EMBL" id="LGKP01000046">
    <property type="protein sequence ID" value="KPL79506.1"/>
    <property type="molecule type" value="Genomic_DNA"/>
</dbReference>
<dbReference type="InterPro" id="IPR024742">
    <property type="entry name" value="Glycogen_debranch_N"/>
</dbReference>
<dbReference type="RefSeq" id="WP_054537488.1">
    <property type="nucleotide sequence ID" value="NZ_LGKP01000046.1"/>
</dbReference>